<keyword evidence="5" id="KW-0333">Golgi apparatus</keyword>
<sequence>MVKKIIQGICIWNPRNHLLLTAFLCAAIFFIAVQTVQYYSLNNNPLLSDIHPPFNVSLPKHEDSDFISGPHYPPPTPTGSHNYKKAEWDEDSKHEDSDFIVSPHYPAPTPTGSHNYKKAEWDEDSNYRVDFSSTYKEMESKFKVYVYQDDVLNKYYKFPFPTTDPDRLTWEYRNEGYFFRNINMSTFLTTDPKQAQLFFIPIRTHLMQSTGPYKKMAIVVKNYVQSLINEHPYWNRSQGADHFFVNCHKIGVLATRNFPLLKNAIRVLCATWHAFEFDRSKDMFLPPPGYDFIEYRRRLVKSKISKDLEIDVCSCSMALYYYYAACITEAIVENCIPVVSFRNPDLPFNNTLDWTKFSVIASEKYVPVDDIIQQLQDNVKDIEDETLVKLFSNLHEVQSHFSWCTSPVKFDAFHMFMYELWLRINQSNPTLSGINLQSNLMPFICSCTNSGCT</sequence>
<feature type="region of interest" description="Disordered" evidence="6">
    <location>
        <begin position="67"/>
        <end position="87"/>
    </location>
</feature>
<dbReference type="Pfam" id="PF03016">
    <property type="entry name" value="Exostosin_GT47"/>
    <property type="match status" value="1"/>
</dbReference>
<accession>A0A7N2MX94</accession>
<evidence type="ECO:0000313" key="8">
    <source>
        <dbReference type="EnsemblPlants" id="QL11p025536:mrna"/>
    </source>
</evidence>
<keyword evidence="3" id="KW-0808">Transferase</keyword>
<keyword evidence="4" id="KW-0812">Transmembrane</keyword>
<dbReference type="GO" id="GO:0016757">
    <property type="term" value="F:glycosyltransferase activity"/>
    <property type="evidence" value="ECO:0007669"/>
    <property type="project" value="UniProtKB-KW"/>
</dbReference>
<dbReference type="AlphaFoldDB" id="A0A7N2MX94"/>
<feature type="domain" description="Exostosin GT47" evidence="7">
    <location>
        <begin position="139"/>
        <end position="256"/>
    </location>
</feature>
<name>A0A7N2MX94_QUELO</name>
<dbReference type="EMBL" id="LRBV02000011">
    <property type="status" value="NOT_ANNOTATED_CDS"/>
    <property type="molecule type" value="Genomic_DNA"/>
</dbReference>
<evidence type="ECO:0000256" key="6">
    <source>
        <dbReference type="SAM" id="MobiDB-lite"/>
    </source>
</evidence>
<dbReference type="PANTHER" id="PTHR11062">
    <property type="entry name" value="EXOSTOSIN HEPARAN SULFATE GLYCOSYLTRANSFERASE -RELATED"/>
    <property type="match status" value="1"/>
</dbReference>
<keyword evidence="4" id="KW-0735">Signal-anchor</keyword>
<evidence type="ECO:0000256" key="2">
    <source>
        <dbReference type="ARBA" id="ARBA00010271"/>
    </source>
</evidence>
<keyword evidence="3" id="KW-0328">Glycosyltransferase</keyword>
<evidence type="ECO:0000313" key="9">
    <source>
        <dbReference type="Proteomes" id="UP000594261"/>
    </source>
</evidence>
<dbReference type="GO" id="GO:0000139">
    <property type="term" value="C:Golgi membrane"/>
    <property type="evidence" value="ECO:0007669"/>
    <property type="project" value="UniProtKB-SubCell"/>
</dbReference>
<dbReference type="Proteomes" id="UP000594261">
    <property type="component" value="Chromosome 11"/>
</dbReference>
<dbReference type="InParanoid" id="A0A7N2MX94"/>
<reference evidence="8 9" key="1">
    <citation type="journal article" date="2016" name="G3 (Bethesda)">
        <title>First Draft Assembly and Annotation of the Genome of a California Endemic Oak Quercus lobata Nee (Fagaceae).</title>
        <authorList>
            <person name="Sork V.L."/>
            <person name="Fitz-Gibbon S.T."/>
            <person name="Puiu D."/>
            <person name="Crepeau M."/>
            <person name="Gugger P.F."/>
            <person name="Sherman R."/>
            <person name="Stevens K."/>
            <person name="Langley C.H."/>
            <person name="Pellegrini M."/>
            <person name="Salzberg S.L."/>
        </authorList>
    </citation>
    <scope>NUCLEOTIDE SEQUENCE [LARGE SCALE GENOMIC DNA]</scope>
    <source>
        <strain evidence="8 9">cv. SW786</strain>
    </source>
</reference>
<evidence type="ECO:0000259" key="7">
    <source>
        <dbReference type="Pfam" id="PF03016"/>
    </source>
</evidence>
<keyword evidence="9" id="KW-1185">Reference proteome</keyword>
<organism evidence="8 9">
    <name type="scientific">Quercus lobata</name>
    <name type="common">Valley oak</name>
    <dbReference type="NCBI Taxonomy" id="97700"/>
    <lineage>
        <taxon>Eukaryota</taxon>
        <taxon>Viridiplantae</taxon>
        <taxon>Streptophyta</taxon>
        <taxon>Embryophyta</taxon>
        <taxon>Tracheophyta</taxon>
        <taxon>Spermatophyta</taxon>
        <taxon>Magnoliopsida</taxon>
        <taxon>eudicotyledons</taxon>
        <taxon>Gunneridae</taxon>
        <taxon>Pentapetalae</taxon>
        <taxon>rosids</taxon>
        <taxon>fabids</taxon>
        <taxon>Fagales</taxon>
        <taxon>Fagaceae</taxon>
        <taxon>Quercus</taxon>
    </lineage>
</organism>
<evidence type="ECO:0000256" key="3">
    <source>
        <dbReference type="ARBA" id="ARBA00022676"/>
    </source>
</evidence>
<evidence type="ECO:0000256" key="4">
    <source>
        <dbReference type="ARBA" id="ARBA00022968"/>
    </source>
</evidence>
<dbReference type="EnsemblPlants" id="QL11p025536:mrna">
    <property type="protein sequence ID" value="QL11p025536:mrna"/>
    <property type="gene ID" value="QL11p025536"/>
</dbReference>
<evidence type="ECO:0000256" key="1">
    <source>
        <dbReference type="ARBA" id="ARBA00004323"/>
    </source>
</evidence>
<proteinExistence type="inferred from homology"/>
<dbReference type="PANTHER" id="PTHR11062:SF43">
    <property type="entry name" value="EXOSTOSIN FAMILY PROTEIN"/>
    <property type="match status" value="1"/>
</dbReference>
<protein>
    <recommendedName>
        <fullName evidence="7">Exostosin GT47 domain-containing protein</fullName>
    </recommendedName>
</protein>
<dbReference type="InterPro" id="IPR040911">
    <property type="entry name" value="Exostosin_GT47"/>
</dbReference>
<comment type="subcellular location">
    <subcellularLocation>
        <location evidence="1">Golgi apparatus membrane</location>
        <topology evidence="1">Single-pass type II membrane protein</topology>
    </subcellularLocation>
</comment>
<comment type="similarity">
    <text evidence="2">Belongs to the glycosyltransferase 47 family.</text>
</comment>
<reference evidence="8" key="2">
    <citation type="submission" date="2021-01" db="UniProtKB">
        <authorList>
            <consortium name="EnsemblPlants"/>
        </authorList>
    </citation>
    <scope>IDENTIFICATION</scope>
</reference>
<dbReference type="InterPro" id="IPR004263">
    <property type="entry name" value="Exostosin"/>
</dbReference>
<dbReference type="Gramene" id="QL11p025536:mrna">
    <property type="protein sequence ID" value="QL11p025536:mrna"/>
    <property type="gene ID" value="QL11p025536"/>
</dbReference>
<evidence type="ECO:0000256" key="5">
    <source>
        <dbReference type="ARBA" id="ARBA00023034"/>
    </source>
</evidence>